<organism evidence="2 3">
    <name type="scientific">Actinoplanes palleronii</name>
    <dbReference type="NCBI Taxonomy" id="113570"/>
    <lineage>
        <taxon>Bacteria</taxon>
        <taxon>Bacillati</taxon>
        <taxon>Actinomycetota</taxon>
        <taxon>Actinomycetes</taxon>
        <taxon>Micromonosporales</taxon>
        <taxon>Micromonosporaceae</taxon>
        <taxon>Actinoplanes</taxon>
    </lineage>
</organism>
<protein>
    <submittedName>
        <fullName evidence="2">Uncharacterized protein</fullName>
    </submittedName>
</protein>
<feature type="compositionally biased region" description="Basic and acidic residues" evidence="1">
    <location>
        <begin position="178"/>
        <end position="192"/>
    </location>
</feature>
<evidence type="ECO:0000313" key="3">
    <source>
        <dbReference type="Proteomes" id="UP000624709"/>
    </source>
</evidence>
<feature type="region of interest" description="Disordered" evidence="1">
    <location>
        <begin position="131"/>
        <end position="192"/>
    </location>
</feature>
<keyword evidence="3" id="KW-1185">Reference proteome</keyword>
<accession>A0ABQ4B5T9</accession>
<evidence type="ECO:0000256" key="1">
    <source>
        <dbReference type="SAM" id="MobiDB-lite"/>
    </source>
</evidence>
<dbReference type="EMBL" id="BOMS01000026">
    <property type="protein sequence ID" value="GIE65952.1"/>
    <property type="molecule type" value="Genomic_DNA"/>
</dbReference>
<sequence length="192" mass="20605">MSGLWRHGGADRTLPAGRWHRLVILEGQHRPLTPPPGPDQEKAASRIRVTTGAATLCHRRIEEKKLQMINVQEFARRLGTLGSTTVTSDDIEDLADAAGVRVDPARGIDAGQAQQMLNHLSPPVSVTGNEIVASTWPPPTASRPVAPPVLFSSPGAVDAPAELPSRASRKSGPSRNNGRPDSRRSDSRRSGR</sequence>
<gene>
    <name evidence="2" type="ORF">Apa02nite_020600</name>
</gene>
<reference evidence="2 3" key="1">
    <citation type="submission" date="2021-01" db="EMBL/GenBank/DDBJ databases">
        <title>Whole genome shotgun sequence of Actinoplanes palleronii NBRC 14916.</title>
        <authorList>
            <person name="Komaki H."/>
            <person name="Tamura T."/>
        </authorList>
    </citation>
    <scope>NUCLEOTIDE SEQUENCE [LARGE SCALE GENOMIC DNA]</scope>
    <source>
        <strain evidence="2 3">NBRC 14916</strain>
    </source>
</reference>
<proteinExistence type="predicted"/>
<dbReference type="Proteomes" id="UP000624709">
    <property type="component" value="Unassembled WGS sequence"/>
</dbReference>
<comment type="caution">
    <text evidence="2">The sequence shown here is derived from an EMBL/GenBank/DDBJ whole genome shotgun (WGS) entry which is preliminary data.</text>
</comment>
<evidence type="ECO:0000313" key="2">
    <source>
        <dbReference type="EMBL" id="GIE65952.1"/>
    </source>
</evidence>
<name>A0ABQ4B5T9_9ACTN</name>
<feature type="compositionally biased region" description="Pro residues" evidence="1">
    <location>
        <begin position="136"/>
        <end position="147"/>
    </location>
</feature>